<organism evidence="2 3">
    <name type="scientific">Celeribacter arenosi</name>
    <dbReference type="NCBI Taxonomy" id="792649"/>
    <lineage>
        <taxon>Bacteria</taxon>
        <taxon>Pseudomonadati</taxon>
        <taxon>Pseudomonadota</taxon>
        <taxon>Alphaproteobacteria</taxon>
        <taxon>Rhodobacterales</taxon>
        <taxon>Roseobacteraceae</taxon>
        <taxon>Celeribacter</taxon>
    </lineage>
</organism>
<dbReference type="Pfam" id="PF01408">
    <property type="entry name" value="GFO_IDH_MocA"/>
    <property type="match status" value="1"/>
</dbReference>
<dbReference type="Gene3D" id="3.30.360.10">
    <property type="entry name" value="Dihydrodipicolinate Reductase, domain 2"/>
    <property type="match status" value="1"/>
</dbReference>
<keyword evidence="3" id="KW-1185">Reference proteome</keyword>
<reference evidence="3" key="1">
    <citation type="journal article" date="2019" name="Int. J. Syst. Evol. Microbiol.">
        <title>The Global Catalogue of Microorganisms (GCM) 10K type strain sequencing project: providing services to taxonomists for standard genome sequencing and annotation.</title>
        <authorList>
            <consortium name="The Broad Institute Genomics Platform"/>
            <consortium name="The Broad Institute Genome Sequencing Center for Infectious Disease"/>
            <person name="Wu L."/>
            <person name="Ma J."/>
        </authorList>
    </citation>
    <scope>NUCLEOTIDE SEQUENCE [LARGE SCALE GENOMIC DNA]</scope>
    <source>
        <strain evidence="3">JCM 17190</strain>
    </source>
</reference>
<dbReference type="SUPFAM" id="SSF51735">
    <property type="entry name" value="NAD(P)-binding Rossmann-fold domains"/>
    <property type="match status" value="1"/>
</dbReference>
<evidence type="ECO:0000259" key="1">
    <source>
        <dbReference type="Pfam" id="PF01408"/>
    </source>
</evidence>
<dbReference type="PANTHER" id="PTHR43818">
    <property type="entry name" value="BCDNA.GH03377"/>
    <property type="match status" value="1"/>
</dbReference>
<dbReference type="InterPro" id="IPR000683">
    <property type="entry name" value="Gfo/Idh/MocA-like_OxRdtase_N"/>
</dbReference>
<dbReference type="InterPro" id="IPR050463">
    <property type="entry name" value="Gfo/Idh/MocA_oxidrdct_glycsds"/>
</dbReference>
<protein>
    <submittedName>
        <fullName evidence="2">Gfo/Idh/MocA family oxidoreductase</fullName>
    </submittedName>
</protein>
<sequence length="310" mass="33720">MAKRKIALAGIGKIAIDQHIPTLAQSSDWELAAAVSRHHKVEGVPNFTDFAQMLDAHPDIDVVSLCMPPVPRFDYAKAALEAGRHVMLEKPPGATLSEVFALENMAAARGLTLYTSWHSRSARFVPAAKAWLQGKRIDSFAVTWKEDVRKWHPGQDWVFEPGGMGIFDPGINALSIVTEILPDPIHLRSATLDFPANRDTPIAARLDFVHPHGAKVSAEMDWDHQGDDVWDIVAVTDAGTLALRNGGAVMEIDGVPKGDEAGLAGEYPALYAHMADLVAQGRSDVDLAPMLHVSDALTLGKRNTVSDFDW</sequence>
<feature type="domain" description="Gfo/Idh/MocA-like oxidoreductase N-terminal" evidence="1">
    <location>
        <begin position="5"/>
        <end position="113"/>
    </location>
</feature>
<gene>
    <name evidence="2" type="ORF">GCM10022404_08410</name>
</gene>
<dbReference type="PANTHER" id="PTHR43818:SF7">
    <property type="entry name" value="DEHYDROGENASE"/>
    <property type="match status" value="1"/>
</dbReference>
<proteinExistence type="predicted"/>
<comment type="caution">
    <text evidence="2">The sequence shown here is derived from an EMBL/GenBank/DDBJ whole genome shotgun (WGS) entry which is preliminary data.</text>
</comment>
<dbReference type="EMBL" id="BAABDF010000003">
    <property type="protein sequence ID" value="GAA3859932.1"/>
    <property type="molecule type" value="Genomic_DNA"/>
</dbReference>
<evidence type="ECO:0000313" key="2">
    <source>
        <dbReference type="EMBL" id="GAA3859932.1"/>
    </source>
</evidence>
<dbReference type="Gene3D" id="3.40.50.720">
    <property type="entry name" value="NAD(P)-binding Rossmann-like Domain"/>
    <property type="match status" value="1"/>
</dbReference>
<name>A0ABP7JYW6_9RHOB</name>
<dbReference type="InterPro" id="IPR036291">
    <property type="entry name" value="NAD(P)-bd_dom_sf"/>
</dbReference>
<dbReference type="Proteomes" id="UP001399917">
    <property type="component" value="Unassembled WGS sequence"/>
</dbReference>
<dbReference type="RefSeq" id="WP_344843863.1">
    <property type="nucleotide sequence ID" value="NZ_BAABDF010000003.1"/>
</dbReference>
<evidence type="ECO:0000313" key="3">
    <source>
        <dbReference type="Proteomes" id="UP001399917"/>
    </source>
</evidence>
<accession>A0ABP7JYW6</accession>